<reference evidence="2 3" key="1">
    <citation type="submission" date="2020-04" db="EMBL/GenBank/DDBJ databases">
        <title>Metagenomic profiling of ammonia- and methane-oxidizing microorganisms in a Dutch drinking water treatment plant.</title>
        <authorList>
            <person name="Poghosyan L."/>
            <person name="Leucker S."/>
        </authorList>
    </citation>
    <scope>NUCLEOTIDE SEQUENCE [LARGE SCALE GENOMIC DNA]</scope>
    <source>
        <strain evidence="2">S-RSF-IL-03</strain>
    </source>
</reference>
<dbReference type="PROSITE" id="PS50853">
    <property type="entry name" value="FN3"/>
    <property type="match status" value="1"/>
</dbReference>
<dbReference type="Proteomes" id="UP000580839">
    <property type="component" value="Unassembled WGS sequence"/>
</dbReference>
<dbReference type="NCBIfam" id="TIGR04183">
    <property type="entry name" value="Por_Secre_tail"/>
    <property type="match status" value="1"/>
</dbReference>
<feature type="domain" description="Fibronectin type-III" evidence="1">
    <location>
        <begin position="393"/>
        <end position="492"/>
    </location>
</feature>
<sequence length="1271" mass="134189">MGSNTTNFPVTTVFGTGTYWSTNGGATWSGGDNPGGLANRGDPAAVIGPDGRFMMGYISPSGGQGVSFSTDHGATWTHRTVATAAGLDKNHLAVDNVAGSPHLGVYHNTWSNLGTGAANLGDIEYSRSTDSGLTWSPVRNISNNVLAGSHNQGCNNQVGPNGELYVTWSVYDAFPANEIAIGLNKSTDGGVTWLGESRKITNIRGQRNIALPNTTIRRNSFPSMAVDVSNGPRRGTVYIVWTNVGVPGVNLGTDASIWMVKSTDGGTTFSTPVLVNNDAGTNSQWFPWISCDPVTGNLAVIFYDRRDDPANSLTRVYMATSNSGGATWDNFPVSDVSFTPTPIPGLAAGYMGDYLGIAANNGRAMPAWTDNRTGNFLAYVSPILLGDPRDPNTPAQLSAFSDYSTPTSALIQWADPTAFLDGSPLVDFSIDVLRDGAVVANVDQGVLQFVDSGLIDGQLYTYGVRTRDDVTDSLSVLADITVFAGGSPTPAAPSNLISLGSLTTATIGWTNPTRQSDGTRLDDFAGVRLYRNGALLIELARAAGDSGLVDSYIDTPPPGALYSYRVSAIDSESPVHESPQVAAPDCFVGPIPDILVWQAPGVPATSADSILTALQSLGEYAVKVTSLFVFSSDLNVHSMVFACVGVAPNKHVINATEGAALENFVRDGGRLYLEGGDCFNFDPVSAGGFDLRPMFGLAAGSTGTADLFSLTGLNDLAGFQFTYAGPNSSIDDLVPTLSTTVFRNTTTNIVVSVFRAPYFLGRAIGAAYEFGGLRSTTHTQRGLMTAYLDLLRSSGDPRLRVSTTSLTHSLPQTQSGSLAFTISNPGTPNGLLNYELGEAPDVSWLSIVPPTGSIAANGTVTISANFAAGSLPAGSVITNVVVTSNDPVNSADTIQITLNVQAIPLLTLIPEGRSLVVPVGGTRSDSVSLANTGIGSINYTLDMIGVEGEDQLEFDITTFPVTTQSGWVGNVFRAGVGLPITGIEQWLDIPTATQLEFFIFEEVTPLIGLWRKIFTRTVSSGTGPNWYASGLMSTVLKPTRRYLLGCAFEGTATAFHDDGTNLPDNVAFGNINRSIQGFDYPTPPDSALLNAAGTVVWAQRVNFGIPVDVTIDSPLAGTLGPGESDVIYFTAANADVEGVYTAVLNVFHDAPFAPPAILPLTIGVGDTPVDVGGEQPALPTRFTLHPSRPNPFRGETQVQFDLPAAGHVRLAIYDLSGRRVRVLRDGQFEAGAHSTPWNGTNSTGERVPSGVYFYAIETPTESRRMKLVLLR</sequence>
<dbReference type="InterPro" id="IPR026444">
    <property type="entry name" value="Secre_tail"/>
</dbReference>
<dbReference type="AlphaFoldDB" id="A0A849SD74"/>
<gene>
    <name evidence="2" type="ORF">HOP12_05790</name>
</gene>
<dbReference type="SUPFAM" id="SSF50939">
    <property type="entry name" value="Sialidases"/>
    <property type="match status" value="2"/>
</dbReference>
<dbReference type="SUPFAM" id="SSF49265">
    <property type="entry name" value="Fibronectin type III"/>
    <property type="match status" value="1"/>
</dbReference>
<accession>A0A849SD74</accession>
<dbReference type="Gene3D" id="2.60.40.4070">
    <property type="match status" value="1"/>
</dbReference>
<dbReference type="Gene3D" id="2.120.10.10">
    <property type="match status" value="2"/>
</dbReference>
<dbReference type="InterPro" id="IPR003961">
    <property type="entry name" value="FN3_dom"/>
</dbReference>
<dbReference type="CDD" id="cd15482">
    <property type="entry name" value="Sialidase_non-viral"/>
    <property type="match status" value="1"/>
</dbReference>
<dbReference type="InterPro" id="IPR025965">
    <property type="entry name" value="FlgD/Vpr_Ig-like"/>
</dbReference>
<organism evidence="2 3">
    <name type="scientific">Eiseniibacteriota bacterium</name>
    <dbReference type="NCBI Taxonomy" id="2212470"/>
    <lineage>
        <taxon>Bacteria</taxon>
        <taxon>Candidatus Eiseniibacteriota</taxon>
    </lineage>
</organism>
<dbReference type="InterPro" id="IPR036278">
    <property type="entry name" value="Sialidase_sf"/>
</dbReference>
<protein>
    <submittedName>
        <fullName evidence="2">T9SS type A sorting domain-containing protein</fullName>
    </submittedName>
</protein>
<dbReference type="EMBL" id="JABFRW010000062">
    <property type="protein sequence ID" value="NOT33668.1"/>
    <property type="molecule type" value="Genomic_DNA"/>
</dbReference>
<dbReference type="SMART" id="SM00060">
    <property type="entry name" value="FN3"/>
    <property type="match status" value="2"/>
</dbReference>
<evidence type="ECO:0000313" key="3">
    <source>
        <dbReference type="Proteomes" id="UP000580839"/>
    </source>
</evidence>
<dbReference type="Pfam" id="PF13860">
    <property type="entry name" value="FlgD_ig"/>
    <property type="match status" value="1"/>
</dbReference>
<proteinExistence type="predicted"/>
<comment type="caution">
    <text evidence="2">The sequence shown here is derived from an EMBL/GenBank/DDBJ whole genome shotgun (WGS) entry which is preliminary data.</text>
</comment>
<evidence type="ECO:0000259" key="1">
    <source>
        <dbReference type="PROSITE" id="PS50853"/>
    </source>
</evidence>
<dbReference type="InterPro" id="IPR036116">
    <property type="entry name" value="FN3_sf"/>
</dbReference>
<name>A0A849SD74_UNCEI</name>
<evidence type="ECO:0000313" key="2">
    <source>
        <dbReference type="EMBL" id="NOT33668.1"/>
    </source>
</evidence>